<proteinExistence type="predicted"/>
<dbReference type="FunFam" id="3.30.160.60:FF:001004">
    <property type="entry name" value="Zinc finger protein 426"/>
    <property type="match status" value="1"/>
</dbReference>
<dbReference type="InterPro" id="IPR013087">
    <property type="entry name" value="Znf_C2H2_type"/>
</dbReference>
<comment type="caution">
    <text evidence="11">The sequence shown here is derived from an EMBL/GenBank/DDBJ whole genome shotgun (WGS) entry which is preliminary data.</text>
</comment>
<feature type="domain" description="C2H2-type" evidence="10">
    <location>
        <begin position="558"/>
        <end position="585"/>
    </location>
</feature>
<feature type="compositionally biased region" description="Polar residues" evidence="9">
    <location>
        <begin position="467"/>
        <end position="480"/>
    </location>
</feature>
<evidence type="ECO:0000256" key="7">
    <source>
        <dbReference type="ARBA" id="ARBA00023242"/>
    </source>
</evidence>
<gene>
    <name evidence="11" type="ORF">KUF71_024462</name>
</gene>
<dbReference type="InterPro" id="IPR036236">
    <property type="entry name" value="Znf_C2H2_sf"/>
</dbReference>
<feature type="domain" description="C2H2-type" evidence="10">
    <location>
        <begin position="755"/>
        <end position="782"/>
    </location>
</feature>
<feature type="domain" description="C2H2-type" evidence="10">
    <location>
        <begin position="642"/>
        <end position="669"/>
    </location>
</feature>
<feature type="compositionally biased region" description="Polar residues" evidence="9">
    <location>
        <begin position="357"/>
        <end position="367"/>
    </location>
</feature>
<reference evidence="11" key="1">
    <citation type="submission" date="2021-07" db="EMBL/GenBank/DDBJ databases">
        <authorList>
            <person name="Catto M.A."/>
            <person name="Jacobson A."/>
            <person name="Kennedy G."/>
            <person name="Labadie P."/>
            <person name="Hunt B.G."/>
            <person name="Srinivasan R."/>
        </authorList>
    </citation>
    <scope>NUCLEOTIDE SEQUENCE</scope>
    <source>
        <strain evidence="11">PL_HMW_Pooled</strain>
        <tissue evidence="11">Head</tissue>
    </source>
</reference>
<dbReference type="Gene3D" id="3.30.160.60">
    <property type="entry name" value="Classic Zinc Finger"/>
    <property type="match status" value="6"/>
</dbReference>
<evidence type="ECO:0000313" key="11">
    <source>
        <dbReference type="EMBL" id="KAK3915163.1"/>
    </source>
</evidence>
<reference evidence="11" key="2">
    <citation type="journal article" date="2023" name="BMC Genomics">
        <title>Pest status, molecular evolution, and epigenetic factors derived from the genome assembly of Frankliniella fusca, a thysanopteran phytovirus vector.</title>
        <authorList>
            <person name="Catto M.A."/>
            <person name="Labadie P.E."/>
            <person name="Jacobson A.L."/>
            <person name="Kennedy G.G."/>
            <person name="Srinivasan R."/>
            <person name="Hunt B.G."/>
        </authorList>
    </citation>
    <scope>NUCLEOTIDE SEQUENCE</scope>
    <source>
        <strain evidence="11">PL_HMW_Pooled</strain>
    </source>
</reference>
<feature type="compositionally biased region" description="Low complexity" evidence="9">
    <location>
        <begin position="833"/>
        <end position="843"/>
    </location>
</feature>
<dbReference type="GO" id="GO:0005634">
    <property type="term" value="C:nucleus"/>
    <property type="evidence" value="ECO:0007669"/>
    <property type="project" value="UniProtKB-SubCell"/>
</dbReference>
<feature type="domain" description="C2H2-type" evidence="10">
    <location>
        <begin position="614"/>
        <end position="641"/>
    </location>
</feature>
<keyword evidence="5" id="KW-0862">Zinc</keyword>
<feature type="region of interest" description="Disordered" evidence="9">
    <location>
        <begin position="458"/>
        <end position="480"/>
    </location>
</feature>
<feature type="compositionally biased region" description="Low complexity" evidence="9">
    <location>
        <begin position="170"/>
        <end position="182"/>
    </location>
</feature>
<dbReference type="PROSITE" id="PS00028">
    <property type="entry name" value="ZINC_FINGER_C2H2_1"/>
    <property type="match status" value="9"/>
</dbReference>
<name>A0AAE1H605_9NEOP</name>
<dbReference type="SMART" id="SM00355">
    <property type="entry name" value="ZnF_C2H2"/>
    <property type="match status" value="12"/>
</dbReference>
<dbReference type="EMBL" id="JAHWGI010000409">
    <property type="protein sequence ID" value="KAK3915163.1"/>
    <property type="molecule type" value="Genomic_DNA"/>
</dbReference>
<dbReference type="Pfam" id="PF12874">
    <property type="entry name" value="zf-met"/>
    <property type="match status" value="1"/>
</dbReference>
<dbReference type="GO" id="GO:0003700">
    <property type="term" value="F:DNA-binding transcription factor activity"/>
    <property type="evidence" value="ECO:0007669"/>
    <property type="project" value="TreeGrafter"/>
</dbReference>
<dbReference type="Proteomes" id="UP001219518">
    <property type="component" value="Unassembled WGS sequence"/>
</dbReference>
<accession>A0AAE1H605</accession>
<feature type="domain" description="C2H2-type" evidence="10">
    <location>
        <begin position="784"/>
        <end position="813"/>
    </location>
</feature>
<evidence type="ECO:0000256" key="3">
    <source>
        <dbReference type="ARBA" id="ARBA00022737"/>
    </source>
</evidence>
<evidence type="ECO:0000256" key="8">
    <source>
        <dbReference type="PROSITE-ProRule" id="PRU00042"/>
    </source>
</evidence>
<organism evidence="11 12">
    <name type="scientific">Frankliniella fusca</name>
    <dbReference type="NCBI Taxonomy" id="407009"/>
    <lineage>
        <taxon>Eukaryota</taxon>
        <taxon>Metazoa</taxon>
        <taxon>Ecdysozoa</taxon>
        <taxon>Arthropoda</taxon>
        <taxon>Hexapoda</taxon>
        <taxon>Insecta</taxon>
        <taxon>Pterygota</taxon>
        <taxon>Neoptera</taxon>
        <taxon>Paraneoptera</taxon>
        <taxon>Thysanoptera</taxon>
        <taxon>Terebrantia</taxon>
        <taxon>Thripoidea</taxon>
        <taxon>Thripidae</taxon>
        <taxon>Frankliniella</taxon>
    </lineage>
</organism>
<feature type="compositionally biased region" description="Low complexity" evidence="9">
    <location>
        <begin position="1"/>
        <end position="17"/>
    </location>
</feature>
<keyword evidence="4 8" id="KW-0863">Zinc-finger</keyword>
<keyword evidence="12" id="KW-1185">Reference proteome</keyword>
<evidence type="ECO:0000256" key="2">
    <source>
        <dbReference type="ARBA" id="ARBA00022723"/>
    </source>
</evidence>
<feature type="compositionally biased region" description="Low complexity" evidence="9">
    <location>
        <begin position="816"/>
        <end position="825"/>
    </location>
</feature>
<sequence>MKRVQQAQSAVSANASNPDQIPTDWIEQSKSIQPNVSNSNSTLINTSLECRFCAKPFVYESTLLEHEELHAKGVVTNNDSLEEMEQITPKECVGNEQLVQSSTAEQTRETATPLPARSSDPVSVSSLCATSSISVAAPSPPLPSAVCAPASTAVPTSALASAPVVQPARPAQTPVAASTPTPTSTPTPALLPAPAPATAPAAVMPSSASPAPVSESAPTPSPAPAPVLSPMSSLSGSVLPVQSVPIPTPESASGEVIEATLATHDVYNAHTALNEKTSNTQDTVDTVSLTDVTALLLEGAFEGVKSINNPALSLCRYCKEHFNSTDLLRRHERLYCNRKPLIVKQKLPLPVQQQQQNTQHPPQSSVDTALPTEGHSHLVVHQQPLQGQSNTVHQPPIQHTDQQIIYKKKVFDESTLNEAPQFCKHCHKEFIHRGSLWRHQMFCDANPERDLNRIAAGSRKKPVATKGCNQRNNAQQHSNVSGVNILPNYNIISVSGPQQRSGNTQPNSSPLKCKFCEKRFLHRGSWWRHQKMFCAVNPDIPTVKVEARSRTIQGIANFACRYCERTFLHRGSCWHHEQTHTGIKEHACRYCSKTFSEKSRLARHERMHLGIKPFSCHQCGKAFCDASNLRNHEQIHGDRASFLCAWCGKSYTRRALLLKHERVHAGEAQIFQCSLCPRTFPDSNTLNEHALSHKQEKRRIYLCQTCGQTFRSQRLLSQHNEINHIPVLNSLQQTQPIQESSSVNQAHLAQEPSQLSCTVCNKSFPDLPAFQQHELHHRTESKPYNCSHNDCKAVFHEQSLLEAHMLNHDSEKAHLSSPSISLSEDSNFDQHRLQLQHSHSQQQPEAHQQHLISHEIQHQQPLQQHALMHQEGGYIMEGQEMQGQTIAVHHLVGQIPQ</sequence>
<dbReference type="GO" id="GO:0006357">
    <property type="term" value="P:regulation of transcription by RNA polymerase II"/>
    <property type="evidence" value="ECO:0007669"/>
    <property type="project" value="TreeGrafter"/>
</dbReference>
<feature type="domain" description="C2H2-type" evidence="10">
    <location>
        <begin position="313"/>
        <end position="340"/>
    </location>
</feature>
<feature type="domain" description="C2H2-type" evidence="10">
    <location>
        <begin position="586"/>
        <end position="613"/>
    </location>
</feature>
<protein>
    <submittedName>
        <fullName evidence="11">Zinc finger protein 850</fullName>
    </submittedName>
</protein>
<dbReference type="Pfam" id="PF00096">
    <property type="entry name" value="zf-C2H2"/>
    <property type="match status" value="4"/>
</dbReference>
<evidence type="ECO:0000256" key="1">
    <source>
        <dbReference type="ARBA" id="ARBA00004123"/>
    </source>
</evidence>
<feature type="region of interest" description="Disordered" evidence="9">
    <location>
        <begin position="170"/>
        <end position="228"/>
    </location>
</feature>
<dbReference type="AlphaFoldDB" id="A0AAE1H605"/>
<keyword evidence="3" id="KW-0677">Repeat</keyword>
<keyword evidence="7" id="KW-0539">Nucleus</keyword>
<dbReference type="PANTHER" id="PTHR24404">
    <property type="entry name" value="ZINC FINGER PROTEIN"/>
    <property type="match status" value="1"/>
</dbReference>
<feature type="domain" description="C2H2-type" evidence="10">
    <location>
        <begin position="701"/>
        <end position="724"/>
    </location>
</feature>
<evidence type="ECO:0000313" key="12">
    <source>
        <dbReference type="Proteomes" id="UP001219518"/>
    </source>
</evidence>
<evidence type="ECO:0000256" key="6">
    <source>
        <dbReference type="ARBA" id="ARBA00023125"/>
    </source>
</evidence>
<dbReference type="PANTHER" id="PTHR24404:SF114">
    <property type="entry name" value="KLUMPFUSS, ISOFORM B-RELATED"/>
    <property type="match status" value="1"/>
</dbReference>
<evidence type="ECO:0000256" key="5">
    <source>
        <dbReference type="ARBA" id="ARBA00022833"/>
    </source>
</evidence>
<feature type="region of interest" description="Disordered" evidence="9">
    <location>
        <begin position="1"/>
        <end position="22"/>
    </location>
</feature>
<feature type="region of interest" description="Disordered" evidence="9">
    <location>
        <begin position="814"/>
        <end position="850"/>
    </location>
</feature>
<dbReference type="InterPro" id="IPR050589">
    <property type="entry name" value="Ikaros_C2H2-ZF"/>
</dbReference>
<feature type="region of interest" description="Disordered" evidence="9">
    <location>
        <begin position="351"/>
        <end position="370"/>
    </location>
</feature>
<comment type="subcellular location">
    <subcellularLocation>
        <location evidence="1">Nucleus</location>
    </subcellularLocation>
</comment>
<feature type="compositionally biased region" description="Low complexity" evidence="9">
    <location>
        <begin position="198"/>
        <end position="218"/>
    </location>
</feature>
<dbReference type="GO" id="GO:0000978">
    <property type="term" value="F:RNA polymerase II cis-regulatory region sequence-specific DNA binding"/>
    <property type="evidence" value="ECO:0007669"/>
    <property type="project" value="TreeGrafter"/>
</dbReference>
<feature type="compositionally biased region" description="Pro residues" evidence="9">
    <location>
        <begin position="183"/>
        <end position="197"/>
    </location>
</feature>
<feature type="domain" description="C2H2-type" evidence="10">
    <location>
        <begin position="671"/>
        <end position="698"/>
    </location>
</feature>
<dbReference type="PROSITE" id="PS50157">
    <property type="entry name" value="ZINC_FINGER_C2H2_2"/>
    <property type="match status" value="10"/>
</dbReference>
<evidence type="ECO:0000256" key="9">
    <source>
        <dbReference type="SAM" id="MobiDB-lite"/>
    </source>
</evidence>
<evidence type="ECO:0000259" key="10">
    <source>
        <dbReference type="PROSITE" id="PS50157"/>
    </source>
</evidence>
<dbReference type="GO" id="GO:0008270">
    <property type="term" value="F:zinc ion binding"/>
    <property type="evidence" value="ECO:0007669"/>
    <property type="project" value="UniProtKB-KW"/>
</dbReference>
<keyword evidence="6" id="KW-0238">DNA-binding</keyword>
<feature type="region of interest" description="Disordered" evidence="9">
    <location>
        <begin position="98"/>
        <end position="122"/>
    </location>
</feature>
<feature type="domain" description="C2H2-type" evidence="10">
    <location>
        <begin position="48"/>
        <end position="71"/>
    </location>
</feature>
<keyword evidence="2" id="KW-0479">Metal-binding</keyword>
<dbReference type="SUPFAM" id="SSF57667">
    <property type="entry name" value="beta-beta-alpha zinc fingers"/>
    <property type="match status" value="5"/>
</dbReference>
<evidence type="ECO:0000256" key="4">
    <source>
        <dbReference type="ARBA" id="ARBA00022771"/>
    </source>
</evidence>